<name>W2FXD7_PHYNI</name>
<accession>W2FXD7</accession>
<dbReference type="SUPFAM" id="SSF53474">
    <property type="entry name" value="alpha/beta-Hydrolases"/>
    <property type="match status" value="1"/>
</dbReference>
<dbReference type="EMBL" id="KI688812">
    <property type="protein sequence ID" value="ETK75453.1"/>
    <property type="molecule type" value="Genomic_DNA"/>
</dbReference>
<dbReference type="Gene3D" id="3.40.50.1820">
    <property type="entry name" value="alpha/beta hydrolase"/>
    <property type="match status" value="1"/>
</dbReference>
<evidence type="ECO:0000313" key="1">
    <source>
        <dbReference type="EMBL" id="ETK75453.1"/>
    </source>
</evidence>
<gene>
    <name evidence="1" type="ORF">L915_17925</name>
</gene>
<reference evidence="1" key="1">
    <citation type="submission" date="2013-11" db="EMBL/GenBank/DDBJ databases">
        <title>The Genome Sequence of Phytophthora parasitica CJ02B3.</title>
        <authorList>
            <consortium name="The Broad Institute Genomics Platform"/>
            <person name="Russ C."/>
            <person name="Tyler B."/>
            <person name="Panabieres F."/>
            <person name="Shan W."/>
            <person name="Tripathy S."/>
            <person name="Grunwald N."/>
            <person name="Machado M."/>
            <person name="Johnson C.S."/>
            <person name="Arredondo F."/>
            <person name="Hong C."/>
            <person name="Coffey M."/>
            <person name="Young S.K."/>
            <person name="Zeng Q."/>
            <person name="Gargeya S."/>
            <person name="Fitzgerald M."/>
            <person name="Abouelleil A."/>
            <person name="Alvarado L."/>
            <person name="Chapman S.B."/>
            <person name="Gainer-Dewar J."/>
            <person name="Goldberg J."/>
            <person name="Griggs A."/>
            <person name="Gujja S."/>
            <person name="Hansen M."/>
            <person name="Howarth C."/>
            <person name="Imamovic A."/>
            <person name="Ireland A."/>
            <person name="Larimer J."/>
            <person name="McCowan C."/>
            <person name="Murphy C."/>
            <person name="Pearson M."/>
            <person name="Poon T.W."/>
            <person name="Priest M."/>
            <person name="Roberts A."/>
            <person name="Saif S."/>
            <person name="Shea T."/>
            <person name="Sykes S."/>
            <person name="Wortman J."/>
            <person name="Nusbaum C."/>
            <person name="Birren B."/>
        </authorList>
    </citation>
    <scope>NUCLEOTIDE SEQUENCE [LARGE SCALE GENOMIC DNA]</scope>
    <source>
        <strain evidence="1">CJ02B3</strain>
    </source>
</reference>
<dbReference type="AlphaFoldDB" id="W2FXD7"/>
<dbReference type="Proteomes" id="UP000053236">
    <property type="component" value="Unassembled WGS sequence"/>
</dbReference>
<organism evidence="1">
    <name type="scientific">Phytophthora nicotianae</name>
    <name type="common">Potato buckeye rot agent</name>
    <name type="synonym">Phytophthora parasitica</name>
    <dbReference type="NCBI Taxonomy" id="4792"/>
    <lineage>
        <taxon>Eukaryota</taxon>
        <taxon>Sar</taxon>
        <taxon>Stramenopiles</taxon>
        <taxon>Oomycota</taxon>
        <taxon>Peronosporomycetes</taxon>
        <taxon>Peronosporales</taxon>
        <taxon>Peronosporaceae</taxon>
        <taxon>Phytophthora</taxon>
    </lineage>
</organism>
<sequence length="241" mass="27002">MTKYTNGVDTIVYGVSYGTIFAERLMHLAPPQVTGYVLDSVAATSGAPDDKFFWISRWDFNFHEVGDDFLSLCASDSNCKSRFNDAGELNNSSPSFNLRAALGSALIDSYVRTLIPPVVYRLQRCAAEDLDVLTQFFTTIRDNDKGKTQDKTFTSTLLYNLIVYSELMKSPWPSTSALEARFTQAKMSSEERSASCAKFHVGNYDSNGIVYERDQYWNKTATIPRQASVLLLNQARSTDPQ</sequence>
<dbReference type="InterPro" id="IPR029058">
    <property type="entry name" value="AB_hydrolase_fold"/>
</dbReference>
<evidence type="ECO:0008006" key="2">
    <source>
        <dbReference type="Google" id="ProtNLM"/>
    </source>
</evidence>
<protein>
    <recommendedName>
        <fullName evidence="2">AB hydrolase-1 domain-containing protein</fullName>
    </recommendedName>
</protein>
<proteinExistence type="predicted"/>